<dbReference type="HOGENOM" id="CLU_064123_0_0_1"/>
<dbReference type="EMBL" id="KN832998">
    <property type="protein sequence ID" value="KIM81670.1"/>
    <property type="molecule type" value="Genomic_DNA"/>
</dbReference>
<sequence>FQEQLGKKDKDLPTGLISGLEQLRKKLELIPHNPFSKADALAFLQVKIKTAPLLLSLDVMSDIRNLGSFLWILIELVKCHVSLAAEAGCRILINMILLRVVSAMSTDKMDIKIIPEFPIAKTTFSGSRSLLPSRYTRYLLLDPTSALGNSETIDGPTTSNFFEAKRDNVRAIPQAVMAEVSHCAQHGCEQWMSFVYATNENGGGRVACSDEFSPGEQLEGRPLILGLLTYYGLDTSISE</sequence>
<protein>
    <submittedName>
        <fullName evidence="1">Uncharacterized protein</fullName>
    </submittedName>
</protein>
<dbReference type="AlphaFoldDB" id="A0A0C3FAN2"/>
<accession>A0A0C3FAN2</accession>
<evidence type="ECO:0000313" key="2">
    <source>
        <dbReference type="Proteomes" id="UP000054166"/>
    </source>
</evidence>
<keyword evidence="2" id="KW-1185">Reference proteome</keyword>
<dbReference type="InParanoid" id="A0A0C3FAN2"/>
<evidence type="ECO:0000313" key="1">
    <source>
        <dbReference type="EMBL" id="KIM81670.1"/>
    </source>
</evidence>
<reference evidence="2" key="2">
    <citation type="submission" date="2015-01" db="EMBL/GenBank/DDBJ databases">
        <title>Evolutionary Origins and Diversification of the Mycorrhizal Mutualists.</title>
        <authorList>
            <consortium name="DOE Joint Genome Institute"/>
            <consortium name="Mycorrhizal Genomics Consortium"/>
            <person name="Kohler A."/>
            <person name="Kuo A."/>
            <person name="Nagy L.G."/>
            <person name="Floudas D."/>
            <person name="Copeland A."/>
            <person name="Barry K.W."/>
            <person name="Cichocki N."/>
            <person name="Veneault-Fourrey C."/>
            <person name="LaButti K."/>
            <person name="Lindquist E.A."/>
            <person name="Lipzen A."/>
            <person name="Lundell T."/>
            <person name="Morin E."/>
            <person name="Murat C."/>
            <person name="Riley R."/>
            <person name="Ohm R."/>
            <person name="Sun H."/>
            <person name="Tunlid A."/>
            <person name="Henrissat B."/>
            <person name="Grigoriev I.V."/>
            <person name="Hibbett D.S."/>
            <person name="Martin F."/>
        </authorList>
    </citation>
    <scope>NUCLEOTIDE SEQUENCE [LARGE SCALE GENOMIC DNA]</scope>
    <source>
        <strain evidence="2">F 1598</strain>
    </source>
</reference>
<organism evidence="1 2">
    <name type="scientific">Piloderma croceum (strain F 1598)</name>
    <dbReference type="NCBI Taxonomy" id="765440"/>
    <lineage>
        <taxon>Eukaryota</taxon>
        <taxon>Fungi</taxon>
        <taxon>Dikarya</taxon>
        <taxon>Basidiomycota</taxon>
        <taxon>Agaricomycotina</taxon>
        <taxon>Agaricomycetes</taxon>
        <taxon>Agaricomycetidae</taxon>
        <taxon>Atheliales</taxon>
        <taxon>Atheliaceae</taxon>
        <taxon>Piloderma</taxon>
    </lineage>
</organism>
<gene>
    <name evidence="1" type="ORF">PILCRDRAFT_821432</name>
</gene>
<proteinExistence type="predicted"/>
<reference evidence="1 2" key="1">
    <citation type="submission" date="2014-04" db="EMBL/GenBank/DDBJ databases">
        <authorList>
            <consortium name="DOE Joint Genome Institute"/>
            <person name="Kuo A."/>
            <person name="Tarkka M."/>
            <person name="Buscot F."/>
            <person name="Kohler A."/>
            <person name="Nagy L.G."/>
            <person name="Floudas D."/>
            <person name="Copeland A."/>
            <person name="Barry K.W."/>
            <person name="Cichocki N."/>
            <person name="Veneault-Fourrey C."/>
            <person name="LaButti K."/>
            <person name="Lindquist E.A."/>
            <person name="Lipzen A."/>
            <person name="Lundell T."/>
            <person name="Morin E."/>
            <person name="Murat C."/>
            <person name="Sun H."/>
            <person name="Tunlid A."/>
            <person name="Henrissat B."/>
            <person name="Grigoriev I.V."/>
            <person name="Hibbett D.S."/>
            <person name="Martin F."/>
            <person name="Nordberg H.P."/>
            <person name="Cantor M.N."/>
            <person name="Hua S.X."/>
        </authorList>
    </citation>
    <scope>NUCLEOTIDE SEQUENCE [LARGE SCALE GENOMIC DNA]</scope>
    <source>
        <strain evidence="1 2">F 1598</strain>
    </source>
</reference>
<name>A0A0C3FAN2_PILCF</name>
<dbReference type="OrthoDB" id="3248728at2759"/>
<dbReference type="Proteomes" id="UP000054166">
    <property type="component" value="Unassembled WGS sequence"/>
</dbReference>
<feature type="non-terminal residue" evidence="1">
    <location>
        <position position="1"/>
    </location>
</feature>